<dbReference type="Gene3D" id="2.160.20.80">
    <property type="entry name" value="E3 ubiquitin-protein ligase SopA"/>
    <property type="match status" value="1"/>
</dbReference>
<evidence type="ECO:0000256" key="1">
    <source>
        <dbReference type="SAM" id="MobiDB-lite"/>
    </source>
</evidence>
<keyword evidence="3" id="KW-1185">Reference proteome</keyword>
<feature type="non-terminal residue" evidence="2">
    <location>
        <position position="187"/>
    </location>
</feature>
<organism evidence="2 3">
    <name type="scientific">Leptidea sinapis</name>
    <dbReference type="NCBI Taxonomy" id="189913"/>
    <lineage>
        <taxon>Eukaryota</taxon>
        <taxon>Metazoa</taxon>
        <taxon>Ecdysozoa</taxon>
        <taxon>Arthropoda</taxon>
        <taxon>Hexapoda</taxon>
        <taxon>Insecta</taxon>
        <taxon>Pterygota</taxon>
        <taxon>Neoptera</taxon>
        <taxon>Endopterygota</taxon>
        <taxon>Lepidoptera</taxon>
        <taxon>Glossata</taxon>
        <taxon>Ditrysia</taxon>
        <taxon>Papilionoidea</taxon>
        <taxon>Pieridae</taxon>
        <taxon>Dismorphiinae</taxon>
        <taxon>Leptidea</taxon>
    </lineage>
</organism>
<gene>
    <name evidence="2" type="ORF">LSINAPIS_LOCUS8642</name>
</gene>
<accession>A0A5E4QGC5</accession>
<dbReference type="EMBL" id="FZQP02003113">
    <property type="protein sequence ID" value="VVC97339.1"/>
    <property type="molecule type" value="Genomic_DNA"/>
</dbReference>
<evidence type="ECO:0000313" key="2">
    <source>
        <dbReference type="EMBL" id="VVC97339.1"/>
    </source>
</evidence>
<name>A0A5E4QGC5_9NEOP</name>
<reference evidence="2 3" key="1">
    <citation type="submission" date="2017-07" db="EMBL/GenBank/DDBJ databases">
        <authorList>
            <person name="Talla V."/>
            <person name="Backstrom N."/>
        </authorList>
    </citation>
    <scope>NUCLEOTIDE SEQUENCE [LARGE SCALE GENOMIC DNA]</scope>
</reference>
<evidence type="ECO:0000313" key="3">
    <source>
        <dbReference type="Proteomes" id="UP000324832"/>
    </source>
</evidence>
<dbReference type="Proteomes" id="UP000324832">
    <property type="component" value="Unassembled WGS sequence"/>
</dbReference>
<sequence>MEEQAYLVRPRSDSESSFKLGSFGSTSHTMTYTEDRLADGDGERGPAPNLPVPPPENVEVNDSGELLDYNDSSVLEQFHEDALRQAGCGLSQGKVILAVGLAVIGSALELSAITFVLPSAEIELCVLPHEKNWVAYHQSKRDISNVTFADEHYNVTLENTDYTRVTFRNVTFRDMLLSHVSFINCSF</sequence>
<feature type="compositionally biased region" description="Polar residues" evidence="1">
    <location>
        <begin position="17"/>
        <end position="32"/>
    </location>
</feature>
<feature type="region of interest" description="Disordered" evidence="1">
    <location>
        <begin position="1"/>
        <end position="55"/>
    </location>
</feature>
<feature type="compositionally biased region" description="Basic and acidic residues" evidence="1">
    <location>
        <begin position="33"/>
        <end position="44"/>
    </location>
</feature>
<dbReference type="AlphaFoldDB" id="A0A5E4QGC5"/>
<proteinExistence type="predicted"/>
<protein>
    <submittedName>
        <fullName evidence="2">Uncharacterized protein</fullName>
    </submittedName>
</protein>